<evidence type="ECO:0000313" key="2">
    <source>
        <dbReference type="EMBL" id="QWG00871.1"/>
    </source>
</evidence>
<keyword evidence="3" id="KW-1185">Reference proteome</keyword>
<dbReference type="Proteomes" id="UP000678679">
    <property type="component" value="Chromosome 1"/>
</dbReference>
<dbReference type="RefSeq" id="WP_169665194.1">
    <property type="nucleotide sequence ID" value="NZ_CP076132.1"/>
</dbReference>
<evidence type="ECO:0000256" key="1">
    <source>
        <dbReference type="SAM" id="SignalP"/>
    </source>
</evidence>
<dbReference type="KEGG" id="fya:KMW28_14545"/>
<proteinExistence type="predicted"/>
<sequence length="569" mass="65061">MRLLPLKPLLVVFIMQLFFCCSKNDVENPNLSDDILPVLTLTDSSQFLRQTTNLSISLSEYDQSIISVGKIELSNNGNVLSEAVISENGDYVFEVDSKQMKDGIHDFEVMAEFLSVNGSETSKKTFNFSMEVDNYFPSIVIDQGYLEFRSQSPLKITFSDLIDLDISVFFANKEGVRITDIYNFKDLEGDAIDLEIPEDNTSQEFYLVELETYQLNSLTPSTESEKNKNISLKKIYSNEASIEYINMGEKVTKEVSITYPKQFDDHDISVNLEAVTTVEENNLITKTFKVNDPDYWNYDFIFPEFFRIEKSTGGYIYVMLDLIETGTPLVLKEEDFSTDYFSQIFNSDALSVESNHYISFTLYGVYNYNGKKVFTNFNTISSTEDGRLIKCYIPLNAGNENTYLIDSYVTENGKYKSISRASTTLPFENYLDFVPENLFNYSVAGNKVILESSLTDDDIVYRFQKKLSYQEGEYLIKNEISSKGNHPISIDLNTIDFGLEEYKDPSIANIISSNNAVFGLRVHSEHQLSDQSFSNSWNLLGSSMERNYVELNPSSNRVLVFKDESQLRR</sequence>
<dbReference type="AlphaFoldDB" id="A0AAX1N045"/>
<accession>A0AAX1N045</accession>
<feature type="chain" id="PRO_5043970817" evidence="1">
    <location>
        <begin position="24"/>
        <end position="569"/>
    </location>
</feature>
<feature type="signal peptide" evidence="1">
    <location>
        <begin position="1"/>
        <end position="23"/>
    </location>
</feature>
<evidence type="ECO:0000313" key="3">
    <source>
        <dbReference type="Proteomes" id="UP000678679"/>
    </source>
</evidence>
<protein>
    <submittedName>
        <fullName evidence="2">Uncharacterized protein</fullName>
    </submittedName>
</protein>
<reference evidence="2 3" key="1">
    <citation type="submission" date="2021-05" db="EMBL/GenBank/DDBJ databases">
        <title>Comparative genomic studies on the polysaccharide-degrading batcterial strains of the Flammeovirga genus.</title>
        <authorList>
            <person name="Zewei F."/>
            <person name="Zheng Z."/>
            <person name="Yu L."/>
            <person name="Ruyue G."/>
            <person name="Yanhong M."/>
            <person name="Yuanyuan C."/>
            <person name="Jingyan G."/>
            <person name="Wenjun H."/>
        </authorList>
    </citation>
    <scope>NUCLEOTIDE SEQUENCE [LARGE SCALE GENOMIC DNA]</scope>
    <source>
        <strain evidence="2 3">NBRC:100898</strain>
    </source>
</reference>
<gene>
    <name evidence="2" type="ORF">KMW28_14545</name>
</gene>
<organism evidence="2 3">
    <name type="scientific">Flammeovirga yaeyamensis</name>
    <dbReference type="NCBI Taxonomy" id="367791"/>
    <lineage>
        <taxon>Bacteria</taxon>
        <taxon>Pseudomonadati</taxon>
        <taxon>Bacteroidota</taxon>
        <taxon>Cytophagia</taxon>
        <taxon>Cytophagales</taxon>
        <taxon>Flammeovirgaceae</taxon>
        <taxon>Flammeovirga</taxon>
    </lineage>
</organism>
<keyword evidence="1" id="KW-0732">Signal</keyword>
<name>A0AAX1N045_9BACT</name>
<dbReference type="EMBL" id="CP076132">
    <property type="protein sequence ID" value="QWG00871.1"/>
    <property type="molecule type" value="Genomic_DNA"/>
</dbReference>